<protein>
    <submittedName>
        <fullName evidence="3">MaoC family dehydratase</fullName>
    </submittedName>
</protein>
<keyword evidence="4" id="KW-1185">Reference proteome</keyword>
<dbReference type="Proteomes" id="UP000535543">
    <property type="component" value="Unassembled WGS sequence"/>
</dbReference>
<dbReference type="InterPro" id="IPR039375">
    <property type="entry name" value="NodN-like"/>
</dbReference>
<proteinExistence type="inferred from homology"/>
<evidence type="ECO:0000256" key="1">
    <source>
        <dbReference type="ARBA" id="ARBA00005254"/>
    </source>
</evidence>
<feature type="domain" description="MaoC-like" evidence="2">
    <location>
        <begin position="27"/>
        <end position="132"/>
    </location>
</feature>
<dbReference type="Gene3D" id="3.10.129.10">
    <property type="entry name" value="Hotdog Thioesterase"/>
    <property type="match status" value="1"/>
</dbReference>
<dbReference type="InterPro" id="IPR002539">
    <property type="entry name" value="MaoC-like_dom"/>
</dbReference>
<evidence type="ECO:0000313" key="4">
    <source>
        <dbReference type="Proteomes" id="UP000535543"/>
    </source>
</evidence>
<dbReference type="CDD" id="cd03450">
    <property type="entry name" value="NodN"/>
    <property type="match status" value="1"/>
</dbReference>
<reference evidence="3 4" key="1">
    <citation type="submission" date="2019-05" db="EMBL/GenBank/DDBJ databases">
        <authorList>
            <person name="Lee S.D."/>
        </authorList>
    </citation>
    <scope>NUCLEOTIDE SEQUENCE [LARGE SCALE GENOMIC DNA]</scope>
    <source>
        <strain evidence="3 4">YC2-7</strain>
    </source>
</reference>
<dbReference type="PANTHER" id="PTHR42993:SF1">
    <property type="entry name" value="MAOC-LIKE DEHYDRATASE DOMAIN-CONTAINING PROTEIN"/>
    <property type="match status" value="1"/>
</dbReference>
<organism evidence="3 4">
    <name type="scientific">Antrihabitans stalactiti</name>
    <dbReference type="NCBI Taxonomy" id="2584121"/>
    <lineage>
        <taxon>Bacteria</taxon>
        <taxon>Bacillati</taxon>
        <taxon>Actinomycetota</taxon>
        <taxon>Actinomycetes</taxon>
        <taxon>Mycobacteriales</taxon>
        <taxon>Nocardiaceae</taxon>
        <taxon>Antrihabitans</taxon>
    </lineage>
</organism>
<dbReference type="PANTHER" id="PTHR42993">
    <property type="entry name" value="MAOC-LIKE DEHYDRATASE DOMAIN-CONTAINING PROTEIN"/>
    <property type="match status" value="1"/>
</dbReference>
<sequence length="166" mass="17995">MGRSGGRRGEQPVTATRIDGLAGLEARVGSEIGVSNWIDADQPMIDAFAETTGDHQWIHVDTERCARESPFGGTIAHGFLILSLGPRLAYDVVAIGGVKMGINYGLDRLRFTSPLRSGSKLRLRVVLAGVDGKPDGSVLVRWTWTFETEGQDRPVAVAEMLSKVYL</sequence>
<gene>
    <name evidence="3" type="ORF">FGL95_03625</name>
</gene>
<reference evidence="3 4" key="2">
    <citation type="submission" date="2020-06" db="EMBL/GenBank/DDBJ databases">
        <title>Antribacter stalactiti gen. nov., sp. nov., a new member of the family Nacardiaceae isolated from a cave.</title>
        <authorList>
            <person name="Kim I.S."/>
        </authorList>
    </citation>
    <scope>NUCLEOTIDE SEQUENCE [LARGE SCALE GENOMIC DNA]</scope>
    <source>
        <strain evidence="3 4">YC2-7</strain>
    </source>
</reference>
<comment type="similarity">
    <text evidence="1">Belongs to the enoyl-CoA hydratase/isomerase family.</text>
</comment>
<dbReference type="EMBL" id="VCQU01000001">
    <property type="protein sequence ID" value="NMN94125.1"/>
    <property type="molecule type" value="Genomic_DNA"/>
</dbReference>
<dbReference type="SUPFAM" id="SSF54637">
    <property type="entry name" value="Thioesterase/thiol ester dehydrase-isomerase"/>
    <property type="match status" value="1"/>
</dbReference>
<dbReference type="Pfam" id="PF01575">
    <property type="entry name" value="MaoC_dehydratas"/>
    <property type="match status" value="1"/>
</dbReference>
<dbReference type="InterPro" id="IPR029069">
    <property type="entry name" value="HotDog_dom_sf"/>
</dbReference>
<evidence type="ECO:0000259" key="2">
    <source>
        <dbReference type="Pfam" id="PF01575"/>
    </source>
</evidence>
<comment type="caution">
    <text evidence="3">The sequence shown here is derived from an EMBL/GenBank/DDBJ whole genome shotgun (WGS) entry which is preliminary data.</text>
</comment>
<evidence type="ECO:0000313" key="3">
    <source>
        <dbReference type="EMBL" id="NMN94125.1"/>
    </source>
</evidence>
<name>A0A848K4T4_9NOCA</name>
<accession>A0A848K4T4</accession>
<dbReference type="AlphaFoldDB" id="A0A848K4T4"/>